<evidence type="ECO:0000256" key="1">
    <source>
        <dbReference type="SAM" id="Coils"/>
    </source>
</evidence>
<evidence type="ECO:0000313" key="6">
    <source>
        <dbReference type="Proteomes" id="UP000295367"/>
    </source>
</evidence>
<dbReference type="InterPro" id="IPR025392">
    <property type="entry name" value="DUF4124"/>
</dbReference>
<name>A0A4R3Y4F1_9PROT</name>
<dbReference type="RefSeq" id="WP_124945259.1">
    <property type="nucleotide sequence ID" value="NZ_BHVT01000009.1"/>
</dbReference>
<protein>
    <submittedName>
        <fullName evidence="5">Uncharacterized protein DUF4124</fullName>
    </submittedName>
</protein>
<feature type="signal peptide" evidence="3">
    <location>
        <begin position="1"/>
        <end position="22"/>
    </location>
</feature>
<feature type="compositionally biased region" description="Basic and acidic residues" evidence="2">
    <location>
        <begin position="77"/>
        <end position="88"/>
    </location>
</feature>
<dbReference type="AlphaFoldDB" id="A0A4R3Y4F1"/>
<accession>A0A4R3Y4F1</accession>
<sequence length="161" mass="17642">MKQNVLRACGFLLLIGSLSTQAEMYKQVDDKGQVTYSNVPIKGAKKVDLAPITILPPTKAKSAGASAKGSAVEVQDGPEKNAKKQAVEESLVKEQTSLVKAKLAMEEEKNRSGTLKNKVDGKEVARKAVNRNEERIKELQDEIALREKNIELLKQDLATLQ</sequence>
<feature type="compositionally biased region" description="Low complexity" evidence="2">
    <location>
        <begin position="59"/>
        <end position="71"/>
    </location>
</feature>
<keyword evidence="3" id="KW-0732">Signal</keyword>
<dbReference type="Pfam" id="PF13511">
    <property type="entry name" value="DUF4124"/>
    <property type="match status" value="1"/>
</dbReference>
<organism evidence="5 6">
    <name type="scientific">Sulfurirhabdus autotrophica</name>
    <dbReference type="NCBI Taxonomy" id="1706046"/>
    <lineage>
        <taxon>Bacteria</taxon>
        <taxon>Pseudomonadati</taxon>
        <taxon>Pseudomonadota</taxon>
        <taxon>Betaproteobacteria</taxon>
        <taxon>Nitrosomonadales</taxon>
        <taxon>Sulfuricellaceae</taxon>
        <taxon>Sulfurirhabdus</taxon>
    </lineage>
</organism>
<evidence type="ECO:0000259" key="4">
    <source>
        <dbReference type="Pfam" id="PF13511"/>
    </source>
</evidence>
<comment type="caution">
    <text evidence="5">The sequence shown here is derived from an EMBL/GenBank/DDBJ whole genome shotgun (WGS) entry which is preliminary data.</text>
</comment>
<feature type="domain" description="DUF4124" evidence="4">
    <location>
        <begin position="11"/>
        <end position="56"/>
    </location>
</feature>
<dbReference type="OrthoDB" id="8547929at2"/>
<evidence type="ECO:0000256" key="3">
    <source>
        <dbReference type="SAM" id="SignalP"/>
    </source>
</evidence>
<reference evidence="5 6" key="1">
    <citation type="submission" date="2019-03" db="EMBL/GenBank/DDBJ databases">
        <title>Genomic Encyclopedia of Type Strains, Phase IV (KMG-IV): sequencing the most valuable type-strain genomes for metagenomic binning, comparative biology and taxonomic classification.</title>
        <authorList>
            <person name="Goeker M."/>
        </authorList>
    </citation>
    <scope>NUCLEOTIDE SEQUENCE [LARGE SCALE GENOMIC DNA]</scope>
    <source>
        <strain evidence="5 6">DSM 100309</strain>
    </source>
</reference>
<gene>
    <name evidence="5" type="ORF">EDC63_107120</name>
</gene>
<dbReference type="Proteomes" id="UP000295367">
    <property type="component" value="Unassembled WGS sequence"/>
</dbReference>
<dbReference type="EMBL" id="SMCO01000007">
    <property type="protein sequence ID" value="TCV86432.1"/>
    <property type="molecule type" value="Genomic_DNA"/>
</dbReference>
<feature type="chain" id="PRO_5020955409" evidence="3">
    <location>
        <begin position="23"/>
        <end position="161"/>
    </location>
</feature>
<keyword evidence="1" id="KW-0175">Coiled coil</keyword>
<feature type="coiled-coil region" evidence="1">
    <location>
        <begin position="122"/>
        <end position="156"/>
    </location>
</feature>
<evidence type="ECO:0000313" key="5">
    <source>
        <dbReference type="EMBL" id="TCV86432.1"/>
    </source>
</evidence>
<evidence type="ECO:0000256" key="2">
    <source>
        <dbReference type="SAM" id="MobiDB-lite"/>
    </source>
</evidence>
<keyword evidence="6" id="KW-1185">Reference proteome</keyword>
<feature type="region of interest" description="Disordered" evidence="2">
    <location>
        <begin position="59"/>
        <end position="88"/>
    </location>
</feature>
<proteinExistence type="predicted"/>